<keyword evidence="6" id="KW-0131">Cell cycle</keyword>
<dbReference type="InterPro" id="IPR038658">
    <property type="entry name" value="SsgB_sf"/>
</dbReference>
<evidence type="ECO:0000313" key="8">
    <source>
        <dbReference type="Proteomes" id="UP001610818"/>
    </source>
</evidence>
<organism evidence="7 8">
    <name type="scientific">Streptomyces longisporoflavus</name>
    <dbReference type="NCBI Taxonomy" id="28044"/>
    <lineage>
        <taxon>Bacteria</taxon>
        <taxon>Bacillati</taxon>
        <taxon>Actinomycetota</taxon>
        <taxon>Actinomycetes</taxon>
        <taxon>Kitasatosporales</taxon>
        <taxon>Streptomycetaceae</taxon>
        <taxon>Streptomyces</taxon>
    </lineage>
</organism>
<evidence type="ECO:0000313" key="7">
    <source>
        <dbReference type="EMBL" id="MFH8550518.1"/>
    </source>
</evidence>
<dbReference type="Pfam" id="PF04686">
    <property type="entry name" value="SsgA"/>
    <property type="match status" value="1"/>
</dbReference>
<sequence>MNQPLTSVRCTVTVYVGGPDKPPAPLPAQLHYDLTDPCAVRLSLGAPLTRPVDWVFARSLLAEGRQLPTGIGDVQVTPVNTSRPPRVRLDLRTAAGAAVIEIAATDVTAFLEQSFAVVPPGAESAYIDLDRAVAEVTGQSG</sequence>
<comment type="caution">
    <text evidence="7">The sequence shown here is derived from an EMBL/GenBank/DDBJ whole genome shotgun (WGS) entry which is preliminary data.</text>
</comment>
<keyword evidence="4" id="KW-0749">Sporulation</keyword>
<evidence type="ECO:0000256" key="5">
    <source>
        <dbReference type="ARBA" id="ARBA00023210"/>
    </source>
</evidence>
<keyword evidence="8" id="KW-1185">Reference proteome</keyword>
<name>A0ABW7R0P4_9ACTN</name>
<evidence type="ECO:0000256" key="6">
    <source>
        <dbReference type="ARBA" id="ARBA00023306"/>
    </source>
</evidence>
<proteinExistence type="inferred from homology"/>
<dbReference type="RefSeq" id="WP_397717023.1">
    <property type="nucleotide sequence ID" value="NZ_JBIRGN010000008.1"/>
</dbReference>
<comment type="subcellular location">
    <subcellularLocation>
        <location evidence="1">Cell septum</location>
    </subcellularLocation>
</comment>
<evidence type="ECO:0000256" key="2">
    <source>
        <dbReference type="ARBA" id="ARBA00009323"/>
    </source>
</evidence>
<dbReference type="Gene3D" id="2.30.31.20">
    <property type="entry name" value="Sporulation-specific cell division protein SsgB"/>
    <property type="match status" value="1"/>
</dbReference>
<accession>A0ABW7R0P4</accession>
<gene>
    <name evidence="7" type="ORF">ACH4F9_36550</name>
</gene>
<dbReference type="Proteomes" id="UP001610818">
    <property type="component" value="Unassembled WGS sequence"/>
</dbReference>
<dbReference type="InterPro" id="IPR006776">
    <property type="entry name" value="SsgB"/>
</dbReference>
<evidence type="ECO:0000256" key="1">
    <source>
        <dbReference type="ARBA" id="ARBA00004431"/>
    </source>
</evidence>
<evidence type="ECO:0000256" key="4">
    <source>
        <dbReference type="ARBA" id="ARBA00022969"/>
    </source>
</evidence>
<keyword evidence="3" id="KW-0132">Cell division</keyword>
<reference evidence="7 8" key="1">
    <citation type="submission" date="2024-10" db="EMBL/GenBank/DDBJ databases">
        <title>The Natural Products Discovery Center: Release of the First 8490 Sequenced Strains for Exploring Actinobacteria Biosynthetic Diversity.</title>
        <authorList>
            <person name="Kalkreuter E."/>
            <person name="Kautsar S.A."/>
            <person name="Yang D."/>
            <person name="Bader C.D."/>
            <person name="Teijaro C.N."/>
            <person name="Fluegel L."/>
            <person name="Davis C.M."/>
            <person name="Simpson J.R."/>
            <person name="Lauterbach L."/>
            <person name="Steele A.D."/>
            <person name="Gui C."/>
            <person name="Meng S."/>
            <person name="Li G."/>
            <person name="Viehrig K."/>
            <person name="Ye F."/>
            <person name="Su P."/>
            <person name="Kiefer A.F."/>
            <person name="Nichols A."/>
            <person name="Cepeda A.J."/>
            <person name="Yan W."/>
            <person name="Fan B."/>
            <person name="Jiang Y."/>
            <person name="Adhikari A."/>
            <person name="Zheng C.-J."/>
            <person name="Schuster L."/>
            <person name="Cowan T.M."/>
            <person name="Smanski M.J."/>
            <person name="Chevrette M.G."/>
            <person name="De Carvalho L.P.S."/>
            <person name="Shen B."/>
        </authorList>
    </citation>
    <scope>NUCLEOTIDE SEQUENCE [LARGE SCALE GENOMIC DNA]</scope>
    <source>
        <strain evidence="7 8">NPDC017990</strain>
    </source>
</reference>
<keyword evidence="5" id="KW-0717">Septation</keyword>
<protein>
    <submittedName>
        <fullName evidence="7">SsgA family sporulation/cell division regulator</fullName>
    </submittedName>
</protein>
<comment type="similarity">
    <text evidence="2">Belongs to the SsgA family.</text>
</comment>
<evidence type="ECO:0000256" key="3">
    <source>
        <dbReference type="ARBA" id="ARBA00022618"/>
    </source>
</evidence>
<dbReference type="EMBL" id="JBIRGQ010000008">
    <property type="protein sequence ID" value="MFH8550518.1"/>
    <property type="molecule type" value="Genomic_DNA"/>
</dbReference>